<reference evidence="1" key="1">
    <citation type="submission" date="2018-06" db="EMBL/GenBank/DDBJ databases">
        <authorList>
            <person name="Zhirakovskaya E."/>
        </authorList>
    </citation>
    <scope>NUCLEOTIDE SEQUENCE</scope>
</reference>
<protein>
    <submittedName>
        <fullName evidence="1">Uncharacterized protein</fullName>
    </submittedName>
</protein>
<gene>
    <name evidence="1" type="ORF">MNBD_GAMMA22-66</name>
</gene>
<name>A0A3B1B1M3_9ZZZZ</name>
<dbReference type="AlphaFoldDB" id="A0A3B1B1M3"/>
<proteinExistence type="predicted"/>
<evidence type="ECO:0000313" key="1">
    <source>
        <dbReference type="EMBL" id="VAX00215.1"/>
    </source>
</evidence>
<organism evidence="1">
    <name type="scientific">hydrothermal vent metagenome</name>
    <dbReference type="NCBI Taxonomy" id="652676"/>
    <lineage>
        <taxon>unclassified sequences</taxon>
        <taxon>metagenomes</taxon>
        <taxon>ecological metagenomes</taxon>
    </lineage>
</organism>
<sequence>MVASAKRKQDAFQAFYTNCDYITAYMIGLLRCNKGMSVLEPSAGEG</sequence>
<accession>A0A3B1B1M3</accession>
<feature type="non-terminal residue" evidence="1">
    <location>
        <position position="46"/>
    </location>
</feature>
<dbReference type="EMBL" id="UOFS01000043">
    <property type="protein sequence ID" value="VAX00215.1"/>
    <property type="molecule type" value="Genomic_DNA"/>
</dbReference>